<name>A0AAV8XHZ9_9CUCU</name>
<feature type="compositionally biased region" description="Polar residues" evidence="1">
    <location>
        <begin position="57"/>
        <end position="67"/>
    </location>
</feature>
<evidence type="ECO:0000313" key="2">
    <source>
        <dbReference type="EMBL" id="KAJ8938575.1"/>
    </source>
</evidence>
<proteinExistence type="predicted"/>
<evidence type="ECO:0000313" key="3">
    <source>
        <dbReference type="Proteomes" id="UP001162156"/>
    </source>
</evidence>
<protein>
    <submittedName>
        <fullName evidence="2">Uncharacterized protein</fullName>
    </submittedName>
</protein>
<dbReference type="AlphaFoldDB" id="A0AAV8XHZ9"/>
<reference evidence="2" key="1">
    <citation type="journal article" date="2023" name="Insect Mol. Biol.">
        <title>Genome sequencing provides insights into the evolution of gene families encoding plant cell wall-degrading enzymes in longhorned beetles.</title>
        <authorList>
            <person name="Shin N.R."/>
            <person name="Okamura Y."/>
            <person name="Kirsch R."/>
            <person name="Pauchet Y."/>
        </authorList>
    </citation>
    <scope>NUCLEOTIDE SEQUENCE</scope>
    <source>
        <strain evidence="2">RBIC_L_NR</strain>
    </source>
</reference>
<feature type="compositionally biased region" description="Basic and acidic residues" evidence="1">
    <location>
        <begin position="91"/>
        <end position="111"/>
    </location>
</feature>
<sequence>MSGDSPNSHQNDIFDFKEGRSSPLPTTSKDVAIQSGEVVQASVLVEPDKDKEDDSKGLNSPILNNSSNDEHCKSDPDQTVQLDEMSYSGKRKGDKDDPEKKKLNGDFDKLDGVWVPSQGTKKINQRGGR</sequence>
<dbReference type="EMBL" id="JANEYF010003175">
    <property type="protein sequence ID" value="KAJ8938575.1"/>
    <property type="molecule type" value="Genomic_DNA"/>
</dbReference>
<feature type="compositionally biased region" description="Basic and acidic residues" evidence="1">
    <location>
        <begin position="46"/>
        <end position="56"/>
    </location>
</feature>
<gene>
    <name evidence="2" type="ORF">NQ314_011434</name>
</gene>
<accession>A0AAV8XHZ9</accession>
<keyword evidence="3" id="KW-1185">Reference proteome</keyword>
<dbReference type="Proteomes" id="UP001162156">
    <property type="component" value="Unassembled WGS sequence"/>
</dbReference>
<evidence type="ECO:0000256" key="1">
    <source>
        <dbReference type="SAM" id="MobiDB-lite"/>
    </source>
</evidence>
<organism evidence="2 3">
    <name type="scientific">Rhamnusium bicolor</name>
    <dbReference type="NCBI Taxonomy" id="1586634"/>
    <lineage>
        <taxon>Eukaryota</taxon>
        <taxon>Metazoa</taxon>
        <taxon>Ecdysozoa</taxon>
        <taxon>Arthropoda</taxon>
        <taxon>Hexapoda</taxon>
        <taxon>Insecta</taxon>
        <taxon>Pterygota</taxon>
        <taxon>Neoptera</taxon>
        <taxon>Endopterygota</taxon>
        <taxon>Coleoptera</taxon>
        <taxon>Polyphaga</taxon>
        <taxon>Cucujiformia</taxon>
        <taxon>Chrysomeloidea</taxon>
        <taxon>Cerambycidae</taxon>
        <taxon>Lepturinae</taxon>
        <taxon>Rhagiini</taxon>
        <taxon>Rhamnusium</taxon>
    </lineage>
</organism>
<feature type="region of interest" description="Disordered" evidence="1">
    <location>
        <begin position="1"/>
        <end position="129"/>
    </location>
</feature>
<comment type="caution">
    <text evidence="2">The sequence shown here is derived from an EMBL/GenBank/DDBJ whole genome shotgun (WGS) entry which is preliminary data.</text>
</comment>
<feature type="compositionally biased region" description="Polar residues" evidence="1">
    <location>
        <begin position="1"/>
        <end position="11"/>
    </location>
</feature>